<evidence type="ECO:0000313" key="8">
    <source>
        <dbReference type="Proteomes" id="UP000183812"/>
    </source>
</evidence>
<dbReference type="Gene3D" id="2.40.50.100">
    <property type="match status" value="1"/>
</dbReference>
<feature type="signal peptide" evidence="3">
    <location>
        <begin position="1"/>
        <end position="25"/>
    </location>
</feature>
<evidence type="ECO:0000259" key="5">
    <source>
        <dbReference type="Pfam" id="PF25944"/>
    </source>
</evidence>
<evidence type="ECO:0000313" key="7">
    <source>
        <dbReference type="EMBL" id="SDF52244.1"/>
    </source>
</evidence>
<keyword evidence="3" id="KW-0732">Signal</keyword>
<dbReference type="EMBL" id="FNAY01000012">
    <property type="protein sequence ID" value="SDF52244.1"/>
    <property type="molecule type" value="Genomic_DNA"/>
</dbReference>
<dbReference type="Pfam" id="PF25944">
    <property type="entry name" value="Beta-barrel_RND"/>
    <property type="match status" value="1"/>
</dbReference>
<dbReference type="AlphaFoldDB" id="A0A1G7LSB7"/>
<evidence type="ECO:0000259" key="4">
    <source>
        <dbReference type="Pfam" id="PF25917"/>
    </source>
</evidence>
<dbReference type="InterPro" id="IPR058627">
    <property type="entry name" value="MdtA-like_C"/>
</dbReference>
<feature type="domain" description="Multidrug resistance protein MdtA-like C-terminal permuted SH3" evidence="6">
    <location>
        <begin position="296"/>
        <end position="356"/>
    </location>
</feature>
<dbReference type="GO" id="GO:0046677">
    <property type="term" value="P:response to antibiotic"/>
    <property type="evidence" value="ECO:0007669"/>
    <property type="project" value="TreeGrafter"/>
</dbReference>
<dbReference type="SUPFAM" id="SSF111369">
    <property type="entry name" value="HlyD-like secretion proteins"/>
    <property type="match status" value="1"/>
</dbReference>
<accession>A0A1G7LSB7</accession>
<dbReference type="GO" id="GO:0005886">
    <property type="term" value="C:plasma membrane"/>
    <property type="evidence" value="ECO:0007669"/>
    <property type="project" value="TreeGrafter"/>
</dbReference>
<evidence type="ECO:0000259" key="6">
    <source>
        <dbReference type="Pfam" id="PF25967"/>
    </source>
</evidence>
<evidence type="ECO:0000256" key="2">
    <source>
        <dbReference type="ARBA" id="ARBA00009477"/>
    </source>
</evidence>
<dbReference type="Gene3D" id="2.40.420.20">
    <property type="match status" value="1"/>
</dbReference>
<dbReference type="Gene3D" id="2.40.30.170">
    <property type="match status" value="1"/>
</dbReference>
<dbReference type="InterPro" id="IPR006143">
    <property type="entry name" value="RND_pump_MFP"/>
</dbReference>
<gene>
    <name evidence="7" type="ORF">SAMN04244550_02381</name>
</gene>
<dbReference type="NCBIfam" id="TIGR01730">
    <property type="entry name" value="RND_mfp"/>
    <property type="match status" value="1"/>
</dbReference>
<dbReference type="Pfam" id="PF25967">
    <property type="entry name" value="RND-MFP_C"/>
    <property type="match status" value="1"/>
</dbReference>
<comment type="subcellular location">
    <subcellularLocation>
        <location evidence="1">Cell envelope</location>
    </subcellularLocation>
</comment>
<sequence>MTCPPALTLLLVCALIATPVFGLTAAVPEDESPPPLRLGVATVMPEPVVLSDIVPGRVAASRRVEIRPQVGGLILDRPAPEGARVDAGEVLFRLDPAPLRADLASAEAGLARALAAKDQARRTLGRSETLLARKVASAEKTEAARNDLALAEASLAEAQASVARRRLDLQQATLRAPIAGYVAAGAAEIGALAVPGAERALAVIQDLDRVRIDLRLPAARLAAIRAAASAGPGDVEILGDGEQPHPARGRLDFADTVIDPGTGTVTLRVTVANPGLALLPGQYVRARLPRGQVPAALLVPEEAVLRDSAGGAQIVVVSDGTLAERRAVTLGERIGGRVIVTAGLRPGETVAVLGQDRVAEGPAVAVTTTSAEAQ</sequence>
<reference evidence="7 8" key="1">
    <citation type="submission" date="2016-10" db="EMBL/GenBank/DDBJ databases">
        <authorList>
            <person name="de Groot N.N."/>
        </authorList>
    </citation>
    <scope>NUCLEOTIDE SEQUENCE [LARGE SCALE GENOMIC DNA]</scope>
    <source>
        <strain evidence="8">DSM 938 / 37b4</strain>
    </source>
</reference>
<dbReference type="RefSeq" id="WP_074554447.1">
    <property type="nucleotide sequence ID" value="NZ_CP119563.1"/>
</dbReference>
<dbReference type="GO" id="GO:0022857">
    <property type="term" value="F:transmembrane transporter activity"/>
    <property type="evidence" value="ECO:0007669"/>
    <property type="project" value="InterPro"/>
</dbReference>
<name>A0A1G7LSB7_RHOCA</name>
<feature type="chain" id="PRO_5010256065" evidence="3">
    <location>
        <begin position="26"/>
        <end position="374"/>
    </location>
</feature>
<dbReference type="PANTHER" id="PTHR30158">
    <property type="entry name" value="ACRA/E-RELATED COMPONENT OF DRUG EFFLUX TRANSPORTER"/>
    <property type="match status" value="1"/>
</dbReference>
<protein>
    <submittedName>
        <fullName evidence="7">Membrane fusion protein, multidrug efflux system</fullName>
    </submittedName>
</protein>
<evidence type="ECO:0000256" key="1">
    <source>
        <dbReference type="ARBA" id="ARBA00004196"/>
    </source>
</evidence>
<dbReference type="OrthoDB" id="7811737at2"/>
<comment type="similarity">
    <text evidence="2">Belongs to the membrane fusion protein (MFP) (TC 8.A.1) family.</text>
</comment>
<organism evidence="7 8">
    <name type="scientific">Rhodobacter capsulatus</name>
    <name type="common">Rhodopseudomonas capsulata</name>
    <dbReference type="NCBI Taxonomy" id="1061"/>
    <lineage>
        <taxon>Bacteria</taxon>
        <taxon>Pseudomonadati</taxon>
        <taxon>Pseudomonadota</taxon>
        <taxon>Alphaproteobacteria</taxon>
        <taxon>Rhodobacterales</taxon>
        <taxon>Rhodobacter group</taxon>
        <taxon>Rhodobacter</taxon>
    </lineage>
</organism>
<dbReference type="Gene3D" id="1.10.287.470">
    <property type="entry name" value="Helix hairpin bin"/>
    <property type="match status" value="1"/>
</dbReference>
<dbReference type="Proteomes" id="UP000183812">
    <property type="component" value="Unassembled WGS sequence"/>
</dbReference>
<feature type="domain" description="Multidrug resistance protein MdtA-like barrel-sandwich hybrid" evidence="4">
    <location>
        <begin position="62"/>
        <end position="205"/>
    </location>
</feature>
<evidence type="ECO:0000256" key="3">
    <source>
        <dbReference type="SAM" id="SignalP"/>
    </source>
</evidence>
<dbReference type="InterPro" id="IPR058625">
    <property type="entry name" value="MdtA-like_BSH"/>
</dbReference>
<feature type="domain" description="Multidrug resistance protein MdtA-like beta-barrel" evidence="5">
    <location>
        <begin position="211"/>
        <end position="289"/>
    </location>
</feature>
<dbReference type="GO" id="GO:0030313">
    <property type="term" value="C:cell envelope"/>
    <property type="evidence" value="ECO:0007669"/>
    <property type="project" value="UniProtKB-SubCell"/>
</dbReference>
<dbReference type="Pfam" id="PF25917">
    <property type="entry name" value="BSH_RND"/>
    <property type="match status" value="1"/>
</dbReference>
<proteinExistence type="inferred from homology"/>
<dbReference type="InterPro" id="IPR058626">
    <property type="entry name" value="MdtA-like_b-barrel"/>
</dbReference>